<dbReference type="PANTHER" id="PTHR34299">
    <property type="entry name" value="DIACYLGLYCEROL KINASE"/>
    <property type="match status" value="1"/>
</dbReference>
<keyword evidence="15 24" id="KW-1133">Transmembrane helix</keyword>
<feature type="binding site" evidence="22">
    <location>
        <position position="101"/>
    </location>
    <ligand>
        <name>ATP</name>
        <dbReference type="ChEBI" id="CHEBI:30616"/>
    </ligand>
</feature>
<keyword evidence="14 23" id="KW-0460">Magnesium</keyword>
<comment type="similarity">
    <text evidence="2 24">Belongs to the bacterial diacylglycerol kinase family.</text>
</comment>
<dbReference type="CDD" id="cd14264">
    <property type="entry name" value="DAGK_IM"/>
    <property type="match status" value="1"/>
</dbReference>
<evidence type="ECO:0000313" key="27">
    <source>
        <dbReference type="Proteomes" id="UP000186019"/>
    </source>
</evidence>
<dbReference type="GO" id="GO:0005886">
    <property type="term" value="C:plasma membrane"/>
    <property type="evidence" value="ECO:0007669"/>
    <property type="project" value="UniProtKB-SubCell"/>
</dbReference>
<evidence type="ECO:0000256" key="16">
    <source>
        <dbReference type="ARBA" id="ARBA00023098"/>
    </source>
</evidence>
<feature type="binding site" evidence="22">
    <location>
        <begin position="119"/>
        <end position="120"/>
    </location>
    <ligand>
        <name>ATP</name>
        <dbReference type="ChEBI" id="CHEBI:30616"/>
    </ligand>
</feature>
<dbReference type="InterPro" id="IPR036945">
    <property type="entry name" value="DAGK_sf"/>
</dbReference>
<dbReference type="GO" id="GO:0006654">
    <property type="term" value="P:phosphatidic acid biosynthetic process"/>
    <property type="evidence" value="ECO:0007669"/>
    <property type="project" value="InterPro"/>
</dbReference>
<evidence type="ECO:0000256" key="23">
    <source>
        <dbReference type="PIRSR" id="PIRSR600829-4"/>
    </source>
</evidence>
<feature type="binding site" evidence="21">
    <location>
        <position position="123"/>
    </location>
    <ligand>
        <name>substrate</name>
    </ligand>
</feature>
<keyword evidence="19 24" id="KW-1208">Phospholipid metabolism</keyword>
<dbReference type="Gene3D" id="1.10.287.3610">
    <property type="match status" value="1"/>
</dbReference>
<evidence type="ECO:0000256" key="6">
    <source>
        <dbReference type="ARBA" id="ARBA00022516"/>
    </source>
</evidence>
<keyword evidence="18" id="KW-0594">Phospholipid biosynthesis</keyword>
<evidence type="ECO:0000256" key="21">
    <source>
        <dbReference type="PIRSR" id="PIRSR600829-2"/>
    </source>
</evidence>
<keyword evidence="5" id="KW-1003">Cell membrane</keyword>
<evidence type="ECO:0000256" key="17">
    <source>
        <dbReference type="ARBA" id="ARBA00023136"/>
    </source>
</evidence>
<keyword evidence="8 24" id="KW-0808">Transferase</keyword>
<dbReference type="InterPro" id="IPR000829">
    <property type="entry name" value="DAGK"/>
</dbReference>
<evidence type="ECO:0000256" key="10">
    <source>
        <dbReference type="ARBA" id="ARBA00022723"/>
    </source>
</evidence>
<organism evidence="26 27">
    <name type="scientific">Roseovarius nanhaiticus</name>
    <dbReference type="NCBI Taxonomy" id="573024"/>
    <lineage>
        <taxon>Bacteria</taxon>
        <taxon>Pseudomonadati</taxon>
        <taxon>Pseudomonadota</taxon>
        <taxon>Alphaproteobacteria</taxon>
        <taxon>Rhodobacterales</taxon>
        <taxon>Roseobacteraceae</taxon>
        <taxon>Roseovarius</taxon>
    </lineage>
</organism>
<feature type="binding site" evidence="22">
    <location>
        <position position="53"/>
    </location>
    <ligand>
        <name>ATP</name>
        <dbReference type="ChEBI" id="CHEBI:30616"/>
    </ligand>
</feature>
<evidence type="ECO:0000256" key="18">
    <source>
        <dbReference type="ARBA" id="ARBA00023209"/>
    </source>
</evidence>
<dbReference type="GO" id="GO:0004143">
    <property type="term" value="F:ATP-dependent diacylglycerol kinase activity"/>
    <property type="evidence" value="ECO:0007669"/>
    <property type="project" value="UniProtKB-EC"/>
</dbReference>
<feature type="binding site" evidence="21">
    <location>
        <position position="94"/>
    </location>
    <ligand>
        <name>substrate</name>
    </ligand>
</feature>
<evidence type="ECO:0000256" key="13">
    <source>
        <dbReference type="ARBA" id="ARBA00022840"/>
    </source>
</evidence>
<keyword evidence="12 24" id="KW-0418">Kinase</keyword>
<protein>
    <recommendedName>
        <fullName evidence="4 24">Diacylglycerol kinase</fullName>
        <ecNumber evidence="3 24">2.7.1.107</ecNumber>
    </recommendedName>
</protein>
<keyword evidence="9 24" id="KW-0812">Transmembrane</keyword>
<dbReference type="GO" id="GO:0005524">
    <property type="term" value="F:ATP binding"/>
    <property type="evidence" value="ECO:0007669"/>
    <property type="project" value="UniProtKB-KW"/>
</dbReference>
<evidence type="ECO:0000256" key="19">
    <source>
        <dbReference type="ARBA" id="ARBA00023264"/>
    </source>
</evidence>
<comment type="subcellular location">
    <subcellularLocation>
        <location evidence="1 24">Cell inner membrane</location>
        <topology evidence="1 24">Multi-pass membrane protein</topology>
    </subcellularLocation>
</comment>
<feature type="transmembrane region" description="Helical" evidence="24">
    <location>
        <begin position="55"/>
        <end position="75"/>
    </location>
</feature>
<keyword evidence="13 22" id="KW-0067">ATP-binding</keyword>
<evidence type="ECO:0000313" key="26">
    <source>
        <dbReference type="EMBL" id="SIR97741.1"/>
    </source>
</evidence>
<dbReference type="RefSeq" id="WP_083686981.1">
    <property type="nucleotide sequence ID" value="NZ_FOAC01000001.1"/>
</dbReference>
<dbReference type="Proteomes" id="UP000186019">
    <property type="component" value="Unassembled WGS sequence"/>
</dbReference>
<keyword evidence="11 22" id="KW-0547">Nucleotide-binding</keyword>
<feature type="binding site" evidence="23">
    <location>
        <position position="101"/>
    </location>
    <ligand>
        <name>a divalent metal cation</name>
        <dbReference type="ChEBI" id="CHEBI:60240"/>
    </ligand>
</feature>
<dbReference type="Pfam" id="PF01219">
    <property type="entry name" value="DAGK_prokar"/>
    <property type="match status" value="1"/>
</dbReference>
<evidence type="ECO:0000256" key="25">
    <source>
        <dbReference type="SAM" id="MobiDB-lite"/>
    </source>
</evidence>
<keyword evidence="17 24" id="KW-0472">Membrane</keyword>
<evidence type="ECO:0000256" key="15">
    <source>
        <dbReference type="ARBA" id="ARBA00022989"/>
    </source>
</evidence>
<dbReference type="OrthoDB" id="9796011at2"/>
<keyword evidence="6" id="KW-0444">Lipid biosynthesis</keyword>
<evidence type="ECO:0000256" key="22">
    <source>
        <dbReference type="PIRSR" id="PIRSR600829-3"/>
    </source>
</evidence>
<evidence type="ECO:0000256" key="4">
    <source>
        <dbReference type="ARBA" id="ARBA00017575"/>
    </source>
</evidence>
<dbReference type="PANTHER" id="PTHR34299:SF1">
    <property type="entry name" value="DIACYLGLYCEROL KINASE"/>
    <property type="match status" value="1"/>
</dbReference>
<evidence type="ECO:0000256" key="9">
    <source>
        <dbReference type="ARBA" id="ARBA00022692"/>
    </source>
</evidence>
<gene>
    <name evidence="26" type="ORF">SAMN05421666_0907</name>
</gene>
<evidence type="ECO:0000256" key="20">
    <source>
        <dbReference type="PIRSR" id="PIRSR600829-1"/>
    </source>
</evidence>
<feature type="region of interest" description="Disordered" evidence="25">
    <location>
        <begin position="1"/>
        <end position="29"/>
    </location>
</feature>
<proteinExistence type="inferred from homology"/>
<dbReference type="EMBL" id="FTNV01000001">
    <property type="protein sequence ID" value="SIR97741.1"/>
    <property type="molecule type" value="Genomic_DNA"/>
</dbReference>
<dbReference type="AlphaFoldDB" id="A0A1N7FBL3"/>
<keyword evidence="7 24" id="KW-0997">Cell inner membrane</keyword>
<keyword evidence="16 24" id="KW-0443">Lipid metabolism</keyword>
<feature type="transmembrane region" description="Helical" evidence="24">
    <location>
        <begin position="121"/>
        <end position="145"/>
    </location>
</feature>
<evidence type="ECO:0000256" key="12">
    <source>
        <dbReference type="ARBA" id="ARBA00022777"/>
    </source>
</evidence>
<evidence type="ECO:0000256" key="24">
    <source>
        <dbReference type="RuleBase" id="RU363065"/>
    </source>
</evidence>
<sequence>MSTKTPQTGPKPDQVAAAHRPVSRPRPPRVTGAAHVLAAAGYSLQGLRRLWRETALRHMGLVGALCLLLLAAIGASWVQMGIFAILFLALVATEALNTAIECIIDHLAPDWQEFARDAKDLGSLATMCMLLATGIFLVGTVLVQFELI</sequence>
<comment type="catalytic activity">
    <reaction evidence="24">
        <text>a 1,2-diacyl-sn-glycerol + ATP = a 1,2-diacyl-sn-glycero-3-phosphate + ADP + H(+)</text>
        <dbReference type="Rhea" id="RHEA:10272"/>
        <dbReference type="ChEBI" id="CHEBI:15378"/>
        <dbReference type="ChEBI" id="CHEBI:17815"/>
        <dbReference type="ChEBI" id="CHEBI:30616"/>
        <dbReference type="ChEBI" id="CHEBI:58608"/>
        <dbReference type="ChEBI" id="CHEBI:456216"/>
        <dbReference type="EC" id="2.7.1.107"/>
    </reaction>
</comment>
<accession>A0A1N7FBL3</accession>
<dbReference type="GO" id="GO:0046872">
    <property type="term" value="F:metal ion binding"/>
    <property type="evidence" value="ECO:0007669"/>
    <property type="project" value="UniProtKB-KW"/>
</dbReference>
<evidence type="ECO:0000256" key="8">
    <source>
        <dbReference type="ARBA" id="ARBA00022679"/>
    </source>
</evidence>
<comment type="cofactor">
    <cofactor evidence="23">
        <name>Mg(2+)</name>
        <dbReference type="ChEBI" id="CHEBI:18420"/>
    </cofactor>
    <text evidence="23">Mn(2+), Zn(2+), Cd(2+) and Co(2+) support activity to lesser extents.</text>
</comment>
<evidence type="ECO:0000256" key="5">
    <source>
        <dbReference type="ARBA" id="ARBA00022475"/>
    </source>
</evidence>
<dbReference type="STRING" id="573024.SAMN05216208_1229"/>
<feature type="binding site" evidence="22">
    <location>
        <position position="42"/>
    </location>
    <ligand>
        <name>ATP</name>
        <dbReference type="ChEBI" id="CHEBI:30616"/>
    </ligand>
</feature>
<dbReference type="InterPro" id="IPR033718">
    <property type="entry name" value="DAGK_prok"/>
</dbReference>
<evidence type="ECO:0000256" key="11">
    <source>
        <dbReference type="ARBA" id="ARBA00022741"/>
    </source>
</evidence>
<evidence type="ECO:0000256" key="14">
    <source>
        <dbReference type="ARBA" id="ARBA00022842"/>
    </source>
</evidence>
<evidence type="ECO:0000256" key="1">
    <source>
        <dbReference type="ARBA" id="ARBA00004429"/>
    </source>
</evidence>
<comment type="function">
    <text evidence="24">Catalyzes the ATP-dependent phosphorylation of sn-l,2-diacylglycerol (DAG) to phosphatidic acid. Involved in the recycling of diacylglycerol produced as a by-product during membrane-derived oligosaccharide (MDO) biosynthesis.</text>
</comment>
<feature type="binding site" evidence="23">
    <location>
        <position position="53"/>
    </location>
    <ligand>
        <name>a divalent metal cation</name>
        <dbReference type="ChEBI" id="CHEBI:60240"/>
    </ligand>
</feature>
<reference evidence="27" key="1">
    <citation type="submission" date="2017-01" db="EMBL/GenBank/DDBJ databases">
        <authorList>
            <person name="Varghese N."/>
            <person name="Submissions S."/>
        </authorList>
    </citation>
    <scope>NUCLEOTIDE SEQUENCE [LARGE SCALE GENOMIC DNA]</scope>
    <source>
        <strain evidence="27">DSM 29590</strain>
    </source>
</reference>
<evidence type="ECO:0000256" key="2">
    <source>
        <dbReference type="ARBA" id="ARBA00005967"/>
    </source>
</evidence>
<feature type="active site" description="Proton acceptor" evidence="20">
    <location>
        <position position="94"/>
    </location>
</feature>
<evidence type="ECO:0000256" key="7">
    <source>
        <dbReference type="ARBA" id="ARBA00022519"/>
    </source>
</evidence>
<keyword evidence="10 23" id="KW-0479">Metal-binding</keyword>
<evidence type="ECO:0000256" key="3">
    <source>
        <dbReference type="ARBA" id="ARBA00012133"/>
    </source>
</evidence>
<dbReference type="EC" id="2.7.1.107" evidence="3 24"/>
<feature type="transmembrane region" description="Helical" evidence="24">
    <location>
        <begin position="81"/>
        <end position="100"/>
    </location>
</feature>
<keyword evidence="27" id="KW-1185">Reference proteome</keyword>
<name>A0A1N7FBL3_9RHOB</name>